<accession>C7GD28</accession>
<protein>
    <submittedName>
        <fullName evidence="7">Site-specific recombinase, phage integrase family</fullName>
    </submittedName>
</protein>
<dbReference type="GO" id="GO:0006310">
    <property type="term" value="P:DNA recombination"/>
    <property type="evidence" value="ECO:0007669"/>
    <property type="project" value="UniProtKB-KW"/>
</dbReference>
<dbReference type="Pfam" id="PF00589">
    <property type="entry name" value="Phage_integrase"/>
    <property type="match status" value="1"/>
</dbReference>
<feature type="non-terminal residue" evidence="7">
    <location>
        <position position="1"/>
    </location>
</feature>
<dbReference type="InterPro" id="IPR050090">
    <property type="entry name" value="Tyrosine_recombinase_XerCD"/>
</dbReference>
<evidence type="ECO:0000256" key="1">
    <source>
        <dbReference type="ARBA" id="ARBA00008857"/>
    </source>
</evidence>
<feature type="domain" description="Tyr recombinase" evidence="5">
    <location>
        <begin position="211"/>
        <end position="443"/>
    </location>
</feature>
<name>C7GD28_9FIRM</name>
<comment type="similarity">
    <text evidence="1">Belongs to the 'phage' integrase family.</text>
</comment>
<evidence type="ECO:0000259" key="5">
    <source>
        <dbReference type="PROSITE" id="PS51898"/>
    </source>
</evidence>
<dbReference type="InterPro" id="IPR044068">
    <property type="entry name" value="CB"/>
</dbReference>
<dbReference type="HOGENOM" id="CLU_027562_17_6_9"/>
<feature type="domain" description="Core-binding (CB)" evidence="6">
    <location>
        <begin position="88"/>
        <end position="178"/>
    </location>
</feature>
<dbReference type="PANTHER" id="PTHR30349">
    <property type="entry name" value="PHAGE INTEGRASE-RELATED"/>
    <property type="match status" value="1"/>
</dbReference>
<comment type="caution">
    <text evidence="7">The sequence shown here is derived from an EMBL/GenBank/DDBJ whole genome shotgun (WGS) entry which is preliminary data.</text>
</comment>
<dbReference type="Gene3D" id="1.10.150.130">
    <property type="match status" value="1"/>
</dbReference>
<dbReference type="PROSITE" id="PS51900">
    <property type="entry name" value="CB"/>
    <property type="match status" value="1"/>
</dbReference>
<evidence type="ECO:0000313" key="8">
    <source>
        <dbReference type="Proteomes" id="UP000004828"/>
    </source>
</evidence>
<organism evidence="7 8">
    <name type="scientific">Roseburia intestinalis L1-82</name>
    <dbReference type="NCBI Taxonomy" id="536231"/>
    <lineage>
        <taxon>Bacteria</taxon>
        <taxon>Bacillati</taxon>
        <taxon>Bacillota</taxon>
        <taxon>Clostridia</taxon>
        <taxon>Lachnospirales</taxon>
        <taxon>Lachnospiraceae</taxon>
        <taxon>Roseburia</taxon>
    </lineage>
</organism>
<evidence type="ECO:0000256" key="4">
    <source>
        <dbReference type="PROSITE-ProRule" id="PRU01248"/>
    </source>
</evidence>
<keyword evidence="3" id="KW-0233">DNA recombination</keyword>
<reference evidence="7 8" key="1">
    <citation type="submission" date="2009-08" db="EMBL/GenBank/DDBJ databases">
        <authorList>
            <person name="Weinstock G."/>
            <person name="Sodergren E."/>
            <person name="Clifton S."/>
            <person name="Fulton L."/>
            <person name="Fulton B."/>
            <person name="Courtney L."/>
            <person name="Fronick C."/>
            <person name="Harrison M."/>
            <person name="Strong C."/>
            <person name="Farmer C."/>
            <person name="Delahaunty K."/>
            <person name="Markovic C."/>
            <person name="Hall O."/>
            <person name="Minx P."/>
            <person name="Tomlinson C."/>
            <person name="Mitreva M."/>
            <person name="Nelson J."/>
            <person name="Hou S."/>
            <person name="Wollam A."/>
            <person name="Pepin K.H."/>
            <person name="Johnson M."/>
            <person name="Bhonagiri V."/>
            <person name="Nash W.E."/>
            <person name="Warren W."/>
            <person name="Chinwalla A."/>
            <person name="Mardis E.R."/>
            <person name="Wilson R.K."/>
        </authorList>
    </citation>
    <scope>NUCLEOTIDE SEQUENCE [LARGE SCALE GENOMIC DNA]</scope>
    <source>
        <strain evidence="7 8">L1-82</strain>
    </source>
</reference>
<dbReference type="AlphaFoldDB" id="C7GD28"/>
<dbReference type="EMBL" id="ABYJ02000141">
    <property type="protein sequence ID" value="EEV00335.1"/>
    <property type="molecule type" value="Genomic_DNA"/>
</dbReference>
<dbReference type="Gene3D" id="1.10.443.10">
    <property type="entry name" value="Intergrase catalytic core"/>
    <property type="match status" value="1"/>
</dbReference>
<dbReference type="InterPro" id="IPR013762">
    <property type="entry name" value="Integrase-like_cat_sf"/>
</dbReference>
<dbReference type="GO" id="GO:0003677">
    <property type="term" value="F:DNA binding"/>
    <property type="evidence" value="ECO:0007669"/>
    <property type="project" value="UniProtKB-UniRule"/>
</dbReference>
<dbReference type="SUPFAM" id="SSF56349">
    <property type="entry name" value="DNA breaking-rejoining enzymes"/>
    <property type="match status" value="1"/>
</dbReference>
<sequence length="452" mass="52551">TYTHEAFHQFRLSNIERRYTIMAKGSVRKKGKKWYYRFYVEDASGNLVQKECVGTESKSETEKLLRQAMDDYEKKKFVAKAENLTVGQLLDVWAEEELKTGTLSNGTVENYLGTIRNIKKHPLAERKLKNVTSEHLQSFFDLLSFGGVHPDGKERKGYSKDYIHSFSAVMQQSFRFAVFPKQYITFNPMQYIKLRYQTDEVDLFSDEDMDGNIQPISREDYERLLAYLQKKNPAAILPIQIAYYAGLRIGEACGLAWQDVNLEEQCLTIRRSIRYDGSKRKYIIGPTKRKKVRIVDFGDTLVEIFRNARKEQLKNRMQYGELYHTNYYKAVKEKNRVYYEYYCLDRTEEVPADYKEISFVCLRPDGCLELPTTLGTVCRKVAKTLEGFEGFHFHQLRHTYTSNLLANGAAPKDVQELLGHSDVSTTMNVYAHSTRDAKRKSVRLLDKVVGND</sequence>
<evidence type="ECO:0000256" key="3">
    <source>
        <dbReference type="ARBA" id="ARBA00023172"/>
    </source>
</evidence>
<dbReference type="CDD" id="cd01189">
    <property type="entry name" value="INT_ICEBs1_C_like"/>
    <property type="match status" value="1"/>
</dbReference>
<proteinExistence type="inferred from homology"/>
<gene>
    <name evidence="7" type="ORF">ROSINTL182_07829</name>
</gene>
<keyword evidence="2 4" id="KW-0238">DNA-binding</keyword>
<evidence type="ECO:0000256" key="2">
    <source>
        <dbReference type="ARBA" id="ARBA00023125"/>
    </source>
</evidence>
<dbReference type="InterPro" id="IPR011010">
    <property type="entry name" value="DNA_brk_join_enz"/>
</dbReference>
<dbReference type="InterPro" id="IPR002104">
    <property type="entry name" value="Integrase_catalytic"/>
</dbReference>
<evidence type="ECO:0000313" key="7">
    <source>
        <dbReference type="EMBL" id="EEV00335.1"/>
    </source>
</evidence>
<dbReference type="GO" id="GO:0015074">
    <property type="term" value="P:DNA integration"/>
    <property type="evidence" value="ECO:0007669"/>
    <property type="project" value="InterPro"/>
</dbReference>
<dbReference type="InterPro" id="IPR010998">
    <property type="entry name" value="Integrase_recombinase_N"/>
</dbReference>
<dbReference type="PROSITE" id="PS51898">
    <property type="entry name" value="TYR_RECOMBINASE"/>
    <property type="match status" value="1"/>
</dbReference>
<dbReference type="PANTHER" id="PTHR30349:SF64">
    <property type="entry name" value="PROPHAGE INTEGRASE INTD-RELATED"/>
    <property type="match status" value="1"/>
</dbReference>
<evidence type="ECO:0000259" key="6">
    <source>
        <dbReference type="PROSITE" id="PS51900"/>
    </source>
</evidence>
<dbReference type="Proteomes" id="UP000004828">
    <property type="component" value="Unassembled WGS sequence"/>
</dbReference>